<feature type="transmembrane region" description="Helical" evidence="1">
    <location>
        <begin position="94"/>
        <end position="116"/>
    </location>
</feature>
<dbReference type="RefSeq" id="WP_167165744.1">
    <property type="nucleotide sequence ID" value="NZ_BAAAOO010000015.1"/>
</dbReference>
<comment type="caution">
    <text evidence="2">The sequence shown here is derived from an EMBL/GenBank/DDBJ whole genome shotgun (WGS) entry which is preliminary data.</text>
</comment>
<keyword evidence="1" id="KW-0812">Transmembrane</keyword>
<feature type="transmembrane region" description="Helical" evidence="1">
    <location>
        <begin position="154"/>
        <end position="183"/>
    </location>
</feature>
<protein>
    <submittedName>
        <fullName evidence="2">Energy-coupling factor transport system substrate-specific component</fullName>
    </submittedName>
</protein>
<dbReference type="Proteomes" id="UP000749311">
    <property type="component" value="Unassembled WGS sequence"/>
</dbReference>
<dbReference type="EMBL" id="JAAMOZ010000001">
    <property type="protein sequence ID" value="NIH56646.1"/>
    <property type="molecule type" value="Genomic_DNA"/>
</dbReference>
<feature type="transmembrane region" description="Helical" evidence="1">
    <location>
        <begin position="20"/>
        <end position="42"/>
    </location>
</feature>
<name>A0ABX0SIT1_9ACTN</name>
<proteinExistence type="predicted"/>
<feature type="transmembrane region" description="Helical" evidence="1">
    <location>
        <begin position="54"/>
        <end position="74"/>
    </location>
</feature>
<sequence length="198" mass="20860">MPSTAPDTHTPTPVQARGRYSTRTIMTAVAIGAGVGVVLIPLNFISQPISVTMPIVAVVFYGVWGMAALIPLAHMRLRGTGVMGSAAAGLVSSLSPYGLFMVVMMLGWGLLMELPFALTRYRYFGWRMFLFAGLVTGVLSCAMSWAMLDLSSMGIGLAIAVCAMQLVSFAVCSLLSLLIAGALGRAGIGGRRRDPNEA</sequence>
<keyword evidence="3" id="KW-1185">Reference proteome</keyword>
<gene>
    <name evidence="2" type="ORF">FB473_001291</name>
</gene>
<dbReference type="InterPro" id="IPR017195">
    <property type="entry name" value="ABC_thiamin-permease_prd"/>
</dbReference>
<evidence type="ECO:0000313" key="3">
    <source>
        <dbReference type="Proteomes" id="UP000749311"/>
    </source>
</evidence>
<evidence type="ECO:0000313" key="2">
    <source>
        <dbReference type="EMBL" id="NIH56646.1"/>
    </source>
</evidence>
<reference evidence="2 3" key="1">
    <citation type="submission" date="2020-02" db="EMBL/GenBank/DDBJ databases">
        <title>Sequencing the genomes of 1000 actinobacteria strains.</title>
        <authorList>
            <person name="Klenk H.-P."/>
        </authorList>
    </citation>
    <scope>NUCLEOTIDE SEQUENCE [LARGE SCALE GENOMIC DNA]</scope>
    <source>
        <strain evidence="2 3">DSM 19609</strain>
    </source>
</reference>
<dbReference type="Pfam" id="PF09819">
    <property type="entry name" value="ABC_cobalt"/>
    <property type="match status" value="1"/>
</dbReference>
<feature type="transmembrane region" description="Helical" evidence="1">
    <location>
        <begin position="128"/>
        <end position="148"/>
    </location>
</feature>
<organism evidence="2 3">
    <name type="scientific">Brooklawnia cerclae</name>
    <dbReference type="NCBI Taxonomy" id="349934"/>
    <lineage>
        <taxon>Bacteria</taxon>
        <taxon>Bacillati</taxon>
        <taxon>Actinomycetota</taxon>
        <taxon>Actinomycetes</taxon>
        <taxon>Propionibacteriales</taxon>
        <taxon>Propionibacteriaceae</taxon>
        <taxon>Brooklawnia</taxon>
    </lineage>
</organism>
<evidence type="ECO:0000256" key="1">
    <source>
        <dbReference type="SAM" id="Phobius"/>
    </source>
</evidence>
<keyword evidence="1" id="KW-1133">Transmembrane helix</keyword>
<keyword evidence="1" id="KW-0472">Membrane</keyword>
<accession>A0ABX0SIT1</accession>